<dbReference type="AlphaFoldDB" id="A0AAV4EDY1"/>
<comment type="caution">
    <text evidence="1">The sequence shown here is derived from an EMBL/GenBank/DDBJ whole genome shotgun (WGS) entry which is preliminary data.</text>
</comment>
<evidence type="ECO:0000313" key="2">
    <source>
        <dbReference type="Proteomes" id="UP000762676"/>
    </source>
</evidence>
<evidence type="ECO:0008006" key="3">
    <source>
        <dbReference type="Google" id="ProtNLM"/>
    </source>
</evidence>
<name>A0AAV4EDY1_9GAST</name>
<sequence length="404" mass="45741">MTRPMWRGWTREGIMCLSRPGLSTLWRTPGQTIPRELNTTVKQASCIESRFTRTSMPWNLRQKQLPGLSAMSSGHLEFVAVSPQATIPHRPGINLTQTTVHVTKPKTRLRVVDLPKVLDHISSNLTCMRWEPAKGSPKLTNCFRMLRNAISLLPDEEVDKLAESYFPSNPLSQQYARDRISILDALSDLDSDFSRKAITDRVLLAEKPETSLAERFLLHVAGKDEPPCDYVVSALESIVFEPEQHENLLSAPTIHNRATLALGAVTRKLFNTMARRSKAEQLAQRLRNLLGMHVHVNLSHPYTSPIPPSPRITTTTMCMSTEHASQSRERRSAMSEQELQDEDTKRVVLLETLGNVAMPACYDHIVSHLERSSSQWIRRAALHALRHYDIDHVKLNVPFALLCR</sequence>
<keyword evidence="2" id="KW-1185">Reference proteome</keyword>
<protein>
    <recommendedName>
        <fullName evidence="3">Vitellogenin domain-containing protein</fullName>
    </recommendedName>
</protein>
<dbReference type="InterPro" id="IPR011030">
    <property type="entry name" value="Lipovitellin_superhlx_dom"/>
</dbReference>
<reference evidence="1 2" key="1">
    <citation type="journal article" date="2021" name="Elife">
        <title>Chloroplast acquisition without the gene transfer in kleptoplastic sea slugs, Plakobranchus ocellatus.</title>
        <authorList>
            <person name="Maeda T."/>
            <person name="Takahashi S."/>
            <person name="Yoshida T."/>
            <person name="Shimamura S."/>
            <person name="Takaki Y."/>
            <person name="Nagai Y."/>
            <person name="Toyoda A."/>
            <person name="Suzuki Y."/>
            <person name="Arimoto A."/>
            <person name="Ishii H."/>
            <person name="Satoh N."/>
            <person name="Nishiyama T."/>
            <person name="Hasebe M."/>
            <person name="Maruyama T."/>
            <person name="Minagawa J."/>
            <person name="Obokata J."/>
            <person name="Shigenobu S."/>
        </authorList>
    </citation>
    <scope>NUCLEOTIDE SEQUENCE [LARGE SCALE GENOMIC DNA]</scope>
</reference>
<dbReference type="SUPFAM" id="SSF48431">
    <property type="entry name" value="Lipovitellin-phosvitin complex, superhelical domain"/>
    <property type="match status" value="1"/>
</dbReference>
<dbReference type="Gene3D" id="1.25.10.20">
    <property type="entry name" value="Vitellinogen, superhelical"/>
    <property type="match status" value="1"/>
</dbReference>
<accession>A0AAV4EDY1</accession>
<gene>
    <name evidence="1" type="ORF">ElyMa_005371200</name>
</gene>
<organism evidence="1 2">
    <name type="scientific">Elysia marginata</name>
    <dbReference type="NCBI Taxonomy" id="1093978"/>
    <lineage>
        <taxon>Eukaryota</taxon>
        <taxon>Metazoa</taxon>
        <taxon>Spiralia</taxon>
        <taxon>Lophotrochozoa</taxon>
        <taxon>Mollusca</taxon>
        <taxon>Gastropoda</taxon>
        <taxon>Heterobranchia</taxon>
        <taxon>Euthyneura</taxon>
        <taxon>Panpulmonata</taxon>
        <taxon>Sacoglossa</taxon>
        <taxon>Placobranchoidea</taxon>
        <taxon>Plakobranchidae</taxon>
        <taxon>Elysia</taxon>
    </lineage>
</organism>
<evidence type="ECO:0000313" key="1">
    <source>
        <dbReference type="EMBL" id="GFR58890.1"/>
    </source>
</evidence>
<dbReference type="Proteomes" id="UP000762676">
    <property type="component" value="Unassembled WGS sequence"/>
</dbReference>
<dbReference type="EMBL" id="BMAT01010699">
    <property type="protein sequence ID" value="GFR58890.1"/>
    <property type="molecule type" value="Genomic_DNA"/>
</dbReference>
<proteinExistence type="predicted"/>